<organism evidence="2 3">
    <name type="scientific">Dendrobium nobile</name>
    <name type="common">Orchid</name>
    <dbReference type="NCBI Taxonomy" id="94219"/>
    <lineage>
        <taxon>Eukaryota</taxon>
        <taxon>Viridiplantae</taxon>
        <taxon>Streptophyta</taxon>
        <taxon>Embryophyta</taxon>
        <taxon>Tracheophyta</taxon>
        <taxon>Spermatophyta</taxon>
        <taxon>Magnoliopsida</taxon>
        <taxon>Liliopsida</taxon>
        <taxon>Asparagales</taxon>
        <taxon>Orchidaceae</taxon>
        <taxon>Epidendroideae</taxon>
        <taxon>Malaxideae</taxon>
        <taxon>Dendrobiinae</taxon>
        <taxon>Dendrobium</taxon>
    </lineage>
</organism>
<name>A0A8T3BNS1_DENNO</name>
<reference evidence="2" key="1">
    <citation type="journal article" date="2022" name="Front. Genet.">
        <title>Chromosome-Scale Assembly of the Dendrobium nobile Genome Provides Insights Into the Molecular Mechanism of the Biosynthesis of the Medicinal Active Ingredient of Dendrobium.</title>
        <authorList>
            <person name="Xu Q."/>
            <person name="Niu S.-C."/>
            <person name="Li K.-L."/>
            <person name="Zheng P.-J."/>
            <person name="Zhang X.-J."/>
            <person name="Jia Y."/>
            <person name="Liu Y."/>
            <person name="Niu Y.-X."/>
            <person name="Yu L.-H."/>
            <person name="Chen D.-F."/>
            <person name="Zhang G.-Q."/>
        </authorList>
    </citation>
    <scope>NUCLEOTIDE SEQUENCE</scope>
    <source>
        <tissue evidence="2">Leaf</tissue>
    </source>
</reference>
<protein>
    <submittedName>
        <fullName evidence="2">Uncharacterized protein</fullName>
    </submittedName>
</protein>
<evidence type="ECO:0000313" key="3">
    <source>
        <dbReference type="Proteomes" id="UP000829196"/>
    </source>
</evidence>
<keyword evidence="1" id="KW-0472">Membrane</keyword>
<accession>A0A8T3BNS1</accession>
<dbReference type="AlphaFoldDB" id="A0A8T3BNS1"/>
<feature type="transmembrane region" description="Helical" evidence="1">
    <location>
        <begin position="24"/>
        <end position="42"/>
    </location>
</feature>
<comment type="caution">
    <text evidence="2">The sequence shown here is derived from an EMBL/GenBank/DDBJ whole genome shotgun (WGS) entry which is preliminary data.</text>
</comment>
<dbReference type="Proteomes" id="UP000829196">
    <property type="component" value="Unassembled WGS sequence"/>
</dbReference>
<sequence length="107" mass="12932">MYRIHSFLKGGVYIPHYSSIQDRWFYHLYCSFSLFFLLRLFVFRYRSSSSSSYRNKLPSPITQAPKNSGTVLLHVYTRRNKSRQNIKFSNTKSYCYYTLDTMYIFDD</sequence>
<evidence type="ECO:0000256" key="1">
    <source>
        <dbReference type="SAM" id="Phobius"/>
    </source>
</evidence>
<gene>
    <name evidence="2" type="ORF">KFK09_006332</name>
</gene>
<proteinExistence type="predicted"/>
<keyword evidence="1" id="KW-1133">Transmembrane helix</keyword>
<keyword evidence="1" id="KW-0812">Transmembrane</keyword>
<evidence type="ECO:0000313" key="2">
    <source>
        <dbReference type="EMBL" id="KAI0518895.1"/>
    </source>
</evidence>
<dbReference type="EMBL" id="JAGYWB010000006">
    <property type="protein sequence ID" value="KAI0518895.1"/>
    <property type="molecule type" value="Genomic_DNA"/>
</dbReference>
<keyword evidence="3" id="KW-1185">Reference proteome</keyword>